<dbReference type="Pfam" id="PF09945">
    <property type="entry name" value="DUF2177"/>
    <property type="match status" value="1"/>
</dbReference>
<keyword evidence="1" id="KW-0812">Transmembrane</keyword>
<proteinExistence type="predicted"/>
<accession>A0ABT9S8B6</accession>
<feature type="transmembrane region" description="Helical" evidence="1">
    <location>
        <begin position="112"/>
        <end position="134"/>
    </location>
</feature>
<protein>
    <submittedName>
        <fullName evidence="2">Membrane protein</fullName>
    </submittedName>
</protein>
<feature type="transmembrane region" description="Helical" evidence="1">
    <location>
        <begin position="46"/>
        <end position="66"/>
    </location>
</feature>
<dbReference type="RefSeq" id="WP_307690396.1">
    <property type="nucleotide sequence ID" value="NZ_JAUSRO010000008.1"/>
</dbReference>
<reference evidence="2 3" key="1">
    <citation type="submission" date="2023-07" db="EMBL/GenBank/DDBJ databases">
        <title>Sorghum-associated microbial communities from plants grown in Nebraska, USA.</title>
        <authorList>
            <person name="Schachtman D."/>
        </authorList>
    </citation>
    <scope>NUCLEOTIDE SEQUENCE [LARGE SCALE GENOMIC DNA]</scope>
    <source>
        <strain evidence="2 3">DS1607</strain>
    </source>
</reference>
<evidence type="ECO:0000313" key="2">
    <source>
        <dbReference type="EMBL" id="MDP9900591.1"/>
    </source>
</evidence>
<dbReference type="EMBL" id="JAUSRO010000008">
    <property type="protein sequence ID" value="MDP9900591.1"/>
    <property type="molecule type" value="Genomic_DNA"/>
</dbReference>
<keyword evidence="1" id="KW-1133">Transmembrane helix</keyword>
<gene>
    <name evidence="2" type="ORF">J2W36_002857</name>
</gene>
<dbReference type="Proteomes" id="UP001226867">
    <property type="component" value="Unassembled WGS sequence"/>
</dbReference>
<dbReference type="InterPro" id="IPR018687">
    <property type="entry name" value="DUF2177_membr"/>
</dbReference>
<feature type="transmembrane region" description="Helical" evidence="1">
    <location>
        <begin position="73"/>
        <end position="92"/>
    </location>
</feature>
<evidence type="ECO:0000313" key="3">
    <source>
        <dbReference type="Proteomes" id="UP001226867"/>
    </source>
</evidence>
<sequence>MTTKHLVAWAATFLVMIVIDLLWLGVIAKNLYAQAMGDLMAQQPRLGIAALFYLMYPIGLVIFAVLPGVDAGSVARAGVLGALFGLFAYATYDLTNLAVVRNWPVALSFIDIAWGTLVSAVSAGAGAAVVRWFVAR</sequence>
<evidence type="ECO:0000256" key="1">
    <source>
        <dbReference type="SAM" id="Phobius"/>
    </source>
</evidence>
<feature type="transmembrane region" description="Helical" evidence="1">
    <location>
        <begin position="7"/>
        <end position="26"/>
    </location>
</feature>
<keyword evidence="3" id="KW-1185">Reference proteome</keyword>
<name>A0ABT9S8B6_9BURK</name>
<organism evidence="2 3">
    <name type="scientific">Variovorax ginsengisoli</name>
    <dbReference type="NCBI Taxonomy" id="363844"/>
    <lineage>
        <taxon>Bacteria</taxon>
        <taxon>Pseudomonadati</taxon>
        <taxon>Pseudomonadota</taxon>
        <taxon>Betaproteobacteria</taxon>
        <taxon>Burkholderiales</taxon>
        <taxon>Comamonadaceae</taxon>
        <taxon>Variovorax</taxon>
    </lineage>
</organism>
<keyword evidence="1" id="KW-0472">Membrane</keyword>
<comment type="caution">
    <text evidence="2">The sequence shown here is derived from an EMBL/GenBank/DDBJ whole genome shotgun (WGS) entry which is preliminary data.</text>
</comment>